<keyword evidence="19" id="KW-1133">Transmembrane helix</keyword>
<dbReference type="AlphaFoldDB" id="A0A7W7G1T2"/>
<dbReference type="GO" id="GO:0000155">
    <property type="term" value="F:phosphorelay sensor kinase activity"/>
    <property type="evidence" value="ECO:0007669"/>
    <property type="project" value="InterPro"/>
</dbReference>
<keyword evidence="14" id="KW-0408">Iron</keyword>
<proteinExistence type="predicted"/>
<evidence type="ECO:0000256" key="11">
    <source>
        <dbReference type="ARBA" id="ARBA00022741"/>
    </source>
</evidence>
<evidence type="ECO:0000256" key="17">
    <source>
        <dbReference type="ARBA" id="ARBA00024827"/>
    </source>
</evidence>
<dbReference type="InterPro" id="IPR003594">
    <property type="entry name" value="HATPase_dom"/>
</dbReference>
<feature type="transmembrane region" description="Helical" evidence="19">
    <location>
        <begin position="16"/>
        <end position="40"/>
    </location>
</feature>
<dbReference type="InterPro" id="IPR011712">
    <property type="entry name" value="Sig_transdc_His_kin_sub3_dim/P"/>
</dbReference>
<dbReference type="InterPro" id="IPR050482">
    <property type="entry name" value="Sensor_HK_TwoCompSys"/>
</dbReference>
<dbReference type="InterPro" id="IPR004358">
    <property type="entry name" value="Sig_transdc_His_kin-like_C"/>
</dbReference>
<keyword evidence="22" id="KW-1185">Reference proteome</keyword>
<dbReference type="SUPFAM" id="SSF55874">
    <property type="entry name" value="ATPase domain of HSP90 chaperone/DNA topoisomerase II/histidine kinase"/>
    <property type="match status" value="1"/>
</dbReference>
<evidence type="ECO:0000256" key="7">
    <source>
        <dbReference type="ARBA" id="ARBA00022490"/>
    </source>
</evidence>
<dbReference type="EC" id="2.7.13.3" evidence="4"/>
<dbReference type="Pfam" id="PF07730">
    <property type="entry name" value="HisKA_3"/>
    <property type="match status" value="1"/>
</dbReference>
<evidence type="ECO:0000256" key="8">
    <source>
        <dbReference type="ARBA" id="ARBA00022553"/>
    </source>
</evidence>
<evidence type="ECO:0000256" key="10">
    <source>
        <dbReference type="ARBA" id="ARBA00022723"/>
    </source>
</evidence>
<evidence type="ECO:0000313" key="22">
    <source>
        <dbReference type="Proteomes" id="UP000542742"/>
    </source>
</evidence>
<gene>
    <name evidence="21" type="ORF">BKA14_003112</name>
</gene>
<evidence type="ECO:0000256" key="5">
    <source>
        <dbReference type="ARBA" id="ARBA00017322"/>
    </source>
</evidence>
<comment type="cofactor">
    <cofactor evidence="2">
        <name>[4Fe-4S] cluster</name>
        <dbReference type="ChEBI" id="CHEBI:49883"/>
    </cofactor>
</comment>
<dbReference type="InterPro" id="IPR005467">
    <property type="entry name" value="His_kinase_dom"/>
</dbReference>
<keyword evidence="15" id="KW-0902">Two-component regulatory system</keyword>
<keyword evidence="19" id="KW-0472">Membrane</keyword>
<evidence type="ECO:0000256" key="16">
    <source>
        <dbReference type="ARBA" id="ARBA00023014"/>
    </source>
</evidence>
<evidence type="ECO:0000256" key="4">
    <source>
        <dbReference type="ARBA" id="ARBA00012438"/>
    </source>
</evidence>
<dbReference type="GO" id="GO:0016020">
    <property type="term" value="C:membrane"/>
    <property type="evidence" value="ECO:0007669"/>
    <property type="project" value="InterPro"/>
</dbReference>
<keyword evidence="11" id="KW-0547">Nucleotide-binding</keyword>
<keyword evidence="12 21" id="KW-0418">Kinase</keyword>
<evidence type="ECO:0000259" key="20">
    <source>
        <dbReference type="PROSITE" id="PS50109"/>
    </source>
</evidence>
<feature type="transmembrane region" description="Helical" evidence="19">
    <location>
        <begin position="125"/>
        <end position="143"/>
    </location>
</feature>
<dbReference type="RefSeq" id="WP_184951630.1">
    <property type="nucleotide sequence ID" value="NZ_BOMC01000061.1"/>
</dbReference>
<reference evidence="21 22" key="1">
    <citation type="submission" date="2020-08" db="EMBL/GenBank/DDBJ databases">
        <title>Sequencing the genomes of 1000 actinobacteria strains.</title>
        <authorList>
            <person name="Klenk H.-P."/>
        </authorList>
    </citation>
    <scope>NUCLEOTIDE SEQUENCE [LARGE SCALE GENOMIC DNA]</scope>
    <source>
        <strain evidence="21 22">DSM 45518</strain>
    </source>
</reference>
<dbReference type="GO" id="GO:0046872">
    <property type="term" value="F:metal ion binding"/>
    <property type="evidence" value="ECO:0007669"/>
    <property type="project" value="UniProtKB-KW"/>
</dbReference>
<keyword evidence="19" id="KW-0812">Transmembrane</keyword>
<accession>A0A7W7G1T2</accession>
<dbReference type="GO" id="GO:0005737">
    <property type="term" value="C:cytoplasm"/>
    <property type="evidence" value="ECO:0007669"/>
    <property type="project" value="UniProtKB-SubCell"/>
</dbReference>
<dbReference type="Pfam" id="PF23539">
    <property type="entry name" value="DUF7134"/>
    <property type="match status" value="1"/>
</dbReference>
<dbReference type="PROSITE" id="PS50109">
    <property type="entry name" value="HIS_KIN"/>
    <property type="match status" value="1"/>
</dbReference>
<protein>
    <recommendedName>
        <fullName evidence="5">Oxygen sensor histidine kinase NreB</fullName>
        <ecNumber evidence="4">2.7.13.3</ecNumber>
    </recommendedName>
    <alternativeName>
        <fullName evidence="18">Nitrogen regulation protein B</fullName>
    </alternativeName>
</protein>
<keyword evidence="7" id="KW-0963">Cytoplasm</keyword>
<evidence type="ECO:0000256" key="18">
    <source>
        <dbReference type="ARBA" id="ARBA00030800"/>
    </source>
</evidence>
<comment type="subcellular location">
    <subcellularLocation>
        <location evidence="3">Cytoplasm</location>
    </subcellularLocation>
</comment>
<comment type="caution">
    <text evidence="21">The sequence shown here is derived from an EMBL/GenBank/DDBJ whole genome shotgun (WGS) entry which is preliminary data.</text>
</comment>
<dbReference type="GO" id="GO:0005524">
    <property type="term" value="F:ATP binding"/>
    <property type="evidence" value="ECO:0007669"/>
    <property type="project" value="UniProtKB-KW"/>
</dbReference>
<evidence type="ECO:0000256" key="12">
    <source>
        <dbReference type="ARBA" id="ARBA00022777"/>
    </source>
</evidence>
<comment type="function">
    <text evidence="17">Member of the two-component regulatory system NreB/NreC involved in the control of dissimilatory nitrate/nitrite reduction in response to oxygen. NreB functions as a direct oxygen sensor histidine kinase which is autophosphorylated, in the absence of oxygen, probably at the conserved histidine residue, and transfers its phosphate group probably to a conserved aspartate residue of NreC. NreB/NreC activates the expression of the nitrate (narGHJI) and nitrite (nir) reductase operons, as well as the putative nitrate transporter gene narT.</text>
</comment>
<dbReference type="Gene3D" id="1.20.5.1930">
    <property type="match status" value="1"/>
</dbReference>
<dbReference type="InterPro" id="IPR055558">
    <property type="entry name" value="DUF7134"/>
</dbReference>
<dbReference type="CDD" id="cd16917">
    <property type="entry name" value="HATPase_UhpB-NarQ-NarX-like"/>
    <property type="match status" value="1"/>
</dbReference>
<evidence type="ECO:0000256" key="14">
    <source>
        <dbReference type="ARBA" id="ARBA00023004"/>
    </source>
</evidence>
<feature type="domain" description="Histidine kinase" evidence="20">
    <location>
        <begin position="281"/>
        <end position="369"/>
    </location>
</feature>
<evidence type="ECO:0000256" key="6">
    <source>
        <dbReference type="ARBA" id="ARBA00022485"/>
    </source>
</evidence>
<evidence type="ECO:0000256" key="15">
    <source>
        <dbReference type="ARBA" id="ARBA00023012"/>
    </source>
</evidence>
<keyword evidence="9" id="KW-0808">Transferase</keyword>
<dbReference type="PANTHER" id="PTHR24421">
    <property type="entry name" value="NITRATE/NITRITE SENSOR PROTEIN NARX-RELATED"/>
    <property type="match status" value="1"/>
</dbReference>
<dbReference type="GO" id="GO:0051539">
    <property type="term" value="F:4 iron, 4 sulfur cluster binding"/>
    <property type="evidence" value="ECO:0007669"/>
    <property type="project" value="UniProtKB-KW"/>
</dbReference>
<keyword evidence="10" id="KW-0479">Metal-binding</keyword>
<feature type="transmembrane region" description="Helical" evidence="19">
    <location>
        <begin position="52"/>
        <end position="68"/>
    </location>
</feature>
<evidence type="ECO:0000256" key="3">
    <source>
        <dbReference type="ARBA" id="ARBA00004496"/>
    </source>
</evidence>
<evidence type="ECO:0000256" key="9">
    <source>
        <dbReference type="ARBA" id="ARBA00022679"/>
    </source>
</evidence>
<dbReference type="InterPro" id="IPR036890">
    <property type="entry name" value="HATPase_C_sf"/>
</dbReference>
<sequence>MPGSVQSILLRDGASAFGVAVLCAASAWPSVVALLVTAAMCAPLAVRRVRPRLALVALTGAAALHVTMLDGPNASIIAVPVVLYSLARWSGPADARTALAVGLAGSVIGPVRWFAPGLVNPTAGAWATTIAAYAGVVVAFYVAGRRARETAERALAERESVLLAAAAEERTALAREVHDIVAHSLAVIAVQAEGGRAVTAKKPERAPDILAVIADASRGALDELRELVAVLRADGRTVPAPHRPAPGLGDLGELVSRLDGRARLRLAGDRERVGPLAALTIYRLVQESLTNVLRHAGPAARVEVRVHIDAREVLVSVTDDGRGGFPDPAGRGTGLIAMRERVQLHEGLLTAAPRPGGGFEVRAVLPLPGPGAAPG</sequence>
<dbReference type="PANTHER" id="PTHR24421:SF10">
    <property type="entry name" value="NITRATE_NITRITE SENSOR PROTEIN NARQ"/>
    <property type="match status" value="1"/>
</dbReference>
<evidence type="ECO:0000256" key="13">
    <source>
        <dbReference type="ARBA" id="ARBA00022840"/>
    </source>
</evidence>
<keyword evidence="6" id="KW-0004">4Fe-4S</keyword>
<dbReference type="EMBL" id="JACHMF010000001">
    <property type="protein sequence ID" value="MBB4692964.1"/>
    <property type="molecule type" value="Genomic_DNA"/>
</dbReference>
<comment type="catalytic activity">
    <reaction evidence="1">
        <text>ATP + protein L-histidine = ADP + protein N-phospho-L-histidine.</text>
        <dbReference type="EC" id="2.7.13.3"/>
    </reaction>
</comment>
<evidence type="ECO:0000313" key="21">
    <source>
        <dbReference type="EMBL" id="MBB4692964.1"/>
    </source>
</evidence>
<dbReference type="SMART" id="SM00387">
    <property type="entry name" value="HATPase_c"/>
    <property type="match status" value="1"/>
</dbReference>
<evidence type="ECO:0000256" key="1">
    <source>
        <dbReference type="ARBA" id="ARBA00000085"/>
    </source>
</evidence>
<dbReference type="GO" id="GO:0046983">
    <property type="term" value="F:protein dimerization activity"/>
    <property type="evidence" value="ECO:0007669"/>
    <property type="project" value="InterPro"/>
</dbReference>
<keyword evidence="8" id="KW-0597">Phosphoprotein</keyword>
<evidence type="ECO:0000256" key="19">
    <source>
        <dbReference type="SAM" id="Phobius"/>
    </source>
</evidence>
<evidence type="ECO:0000256" key="2">
    <source>
        <dbReference type="ARBA" id="ARBA00001966"/>
    </source>
</evidence>
<keyword evidence="13" id="KW-0067">ATP-binding</keyword>
<dbReference type="Gene3D" id="3.30.565.10">
    <property type="entry name" value="Histidine kinase-like ATPase, C-terminal domain"/>
    <property type="match status" value="1"/>
</dbReference>
<organism evidence="21 22">
    <name type="scientific">Paractinoplanes abujensis</name>
    <dbReference type="NCBI Taxonomy" id="882441"/>
    <lineage>
        <taxon>Bacteria</taxon>
        <taxon>Bacillati</taxon>
        <taxon>Actinomycetota</taxon>
        <taxon>Actinomycetes</taxon>
        <taxon>Micromonosporales</taxon>
        <taxon>Micromonosporaceae</taxon>
        <taxon>Paractinoplanes</taxon>
    </lineage>
</organism>
<dbReference type="Pfam" id="PF02518">
    <property type="entry name" value="HATPase_c"/>
    <property type="match status" value="1"/>
</dbReference>
<dbReference type="PRINTS" id="PR00344">
    <property type="entry name" value="BCTRLSENSOR"/>
</dbReference>
<keyword evidence="16" id="KW-0411">Iron-sulfur</keyword>
<dbReference type="Proteomes" id="UP000542742">
    <property type="component" value="Unassembled WGS sequence"/>
</dbReference>
<name>A0A7W7G1T2_9ACTN</name>